<keyword evidence="3" id="KW-1185">Reference proteome</keyword>
<comment type="caution">
    <text evidence="2">The sequence shown here is derived from an EMBL/GenBank/DDBJ whole genome shotgun (WGS) entry which is preliminary data.</text>
</comment>
<dbReference type="EMBL" id="JABWGN010000007">
    <property type="protein sequence ID" value="NUW33472.1"/>
    <property type="molecule type" value="Genomic_DNA"/>
</dbReference>
<dbReference type="AlphaFoldDB" id="A0A7Y6I854"/>
<name>A0A7Y6I854_9ACTN</name>
<reference evidence="2 3" key="1">
    <citation type="submission" date="2020-06" db="EMBL/GenBank/DDBJ databases">
        <title>Nonomuraea sp. SMC257, a novel actinomycete isolated from soil.</title>
        <authorList>
            <person name="Chanama M."/>
        </authorList>
    </citation>
    <scope>NUCLEOTIDE SEQUENCE [LARGE SCALE GENOMIC DNA]</scope>
    <source>
        <strain evidence="2 3">SMC257</strain>
    </source>
</reference>
<gene>
    <name evidence="2" type="ORF">HTZ77_18850</name>
</gene>
<dbReference type="Proteomes" id="UP000586042">
    <property type="component" value="Unassembled WGS sequence"/>
</dbReference>
<evidence type="ECO:0000256" key="1">
    <source>
        <dbReference type="SAM" id="MobiDB-lite"/>
    </source>
</evidence>
<sequence>MSSDPDHVLDAIDGVVDEWEALSADAMRWVPPEKRRTDLVGEVTEIFAPLTNALAEAFRPLGDAVTRLLDGLTGGDDHDDSGSDEGSDRDGEGPDTGTSAER</sequence>
<proteinExistence type="predicted"/>
<organism evidence="2 3">
    <name type="scientific">Nonomuraea montanisoli</name>
    <dbReference type="NCBI Taxonomy" id="2741721"/>
    <lineage>
        <taxon>Bacteria</taxon>
        <taxon>Bacillati</taxon>
        <taxon>Actinomycetota</taxon>
        <taxon>Actinomycetes</taxon>
        <taxon>Streptosporangiales</taxon>
        <taxon>Streptosporangiaceae</taxon>
        <taxon>Nonomuraea</taxon>
    </lineage>
</organism>
<evidence type="ECO:0000313" key="3">
    <source>
        <dbReference type="Proteomes" id="UP000586042"/>
    </source>
</evidence>
<accession>A0A7Y6I854</accession>
<feature type="region of interest" description="Disordered" evidence="1">
    <location>
        <begin position="70"/>
        <end position="102"/>
    </location>
</feature>
<dbReference type="RefSeq" id="WP_175590934.1">
    <property type="nucleotide sequence ID" value="NZ_JABWGN010000007.1"/>
</dbReference>
<protein>
    <submittedName>
        <fullName evidence="2">Uncharacterized protein</fullName>
    </submittedName>
</protein>
<evidence type="ECO:0000313" key="2">
    <source>
        <dbReference type="EMBL" id="NUW33472.1"/>
    </source>
</evidence>